<evidence type="ECO:0000256" key="7">
    <source>
        <dbReference type="ARBA" id="ARBA00023034"/>
    </source>
</evidence>
<evidence type="ECO:0000256" key="1">
    <source>
        <dbReference type="ARBA" id="ARBA00004323"/>
    </source>
</evidence>
<evidence type="ECO:0000256" key="2">
    <source>
        <dbReference type="ARBA" id="ARBA00008124"/>
    </source>
</evidence>
<organism evidence="10 11">
    <name type="scientific">Patiria miniata</name>
    <name type="common">Bat star</name>
    <name type="synonym">Asterina miniata</name>
    <dbReference type="NCBI Taxonomy" id="46514"/>
    <lineage>
        <taxon>Eukaryota</taxon>
        <taxon>Metazoa</taxon>
        <taxon>Echinodermata</taxon>
        <taxon>Eleutherozoa</taxon>
        <taxon>Asterozoa</taxon>
        <taxon>Asteroidea</taxon>
        <taxon>Valvatacea</taxon>
        <taxon>Valvatida</taxon>
        <taxon>Asterinidae</taxon>
        <taxon>Patiria</taxon>
    </lineage>
</organism>
<evidence type="ECO:0000313" key="10">
    <source>
        <dbReference type="EnsemblMetazoa" id="XP_038050881.1"/>
    </source>
</evidence>
<keyword evidence="4" id="KW-0812">Transmembrane</keyword>
<proteinExistence type="inferred from homology"/>
<dbReference type="EnsemblMetazoa" id="XM_038194953.1">
    <property type="protein sequence ID" value="XP_038050881.1"/>
    <property type="gene ID" value="LOC119724032"/>
</dbReference>
<name>A0A913ZIJ9_PATMI</name>
<protein>
    <recommendedName>
        <fullName evidence="12">Galactosylceramide sulfotransferase-like</fullName>
    </recommendedName>
</protein>
<evidence type="ECO:0000256" key="6">
    <source>
        <dbReference type="ARBA" id="ARBA00022989"/>
    </source>
</evidence>
<dbReference type="AlphaFoldDB" id="A0A913ZIJ9"/>
<dbReference type="Gene3D" id="3.40.50.300">
    <property type="entry name" value="P-loop containing nucleotide triphosphate hydrolases"/>
    <property type="match status" value="1"/>
</dbReference>
<dbReference type="PANTHER" id="PTHR14647:SF87">
    <property type="entry name" value="PUTATIVE-RELATED"/>
    <property type="match status" value="1"/>
</dbReference>
<dbReference type="GO" id="GO:0009247">
    <property type="term" value="P:glycolipid biosynthetic process"/>
    <property type="evidence" value="ECO:0007669"/>
    <property type="project" value="InterPro"/>
</dbReference>
<dbReference type="PANTHER" id="PTHR14647">
    <property type="entry name" value="GALACTOSE-3-O-SULFOTRANSFERASE"/>
    <property type="match status" value="1"/>
</dbReference>
<sequence length="363" mass="42826">MGTERSSSAVRCEPKQRIVFVKTHKTGSSTVTTMLQRYGYKNNLNFALPTRNHYFYQFVKFRASRVFQYDLKDAKGNLVWPALGGFHILASHARYNRSEQDALIPNAFYFTIIREPASQFESAFNFYHMNRRMPKHAMADMFQIPPKWFSTKVKHFFPFMRNGQMFDLGLDQETQDNKTVGETFEALSHEMDLVMITEYFDESLILLKEMLCWDFDDITYVSQLVRKSSARKNLSSDLMEKIYKLNHADVKLYRHFNRTLWDKIHAYGPGFQDDLETFRQINAAVNEQCLTNATMSFTRSQKISQYALPQNTSEKCRDYIRLDERWVPMLRDYMARKSSAFMNNDLQRNRLSKNQTVGFNNIK</sequence>
<dbReference type="Pfam" id="PF06990">
    <property type="entry name" value="Gal-3-0_sulfotr"/>
    <property type="match status" value="1"/>
</dbReference>
<evidence type="ECO:0000256" key="9">
    <source>
        <dbReference type="ARBA" id="ARBA00023180"/>
    </source>
</evidence>
<keyword evidence="11" id="KW-1185">Reference proteome</keyword>
<evidence type="ECO:0000256" key="3">
    <source>
        <dbReference type="ARBA" id="ARBA00022679"/>
    </source>
</evidence>
<keyword evidence="7" id="KW-0333">Golgi apparatus</keyword>
<evidence type="ECO:0008006" key="12">
    <source>
        <dbReference type="Google" id="ProtNLM"/>
    </source>
</evidence>
<evidence type="ECO:0000256" key="4">
    <source>
        <dbReference type="ARBA" id="ARBA00022692"/>
    </source>
</evidence>
<comment type="similarity">
    <text evidence="2">Belongs to the galactose-3-O-sulfotransferase family.</text>
</comment>
<dbReference type="GeneID" id="119724032"/>
<keyword evidence="6" id="KW-1133">Transmembrane helix</keyword>
<evidence type="ECO:0000256" key="8">
    <source>
        <dbReference type="ARBA" id="ARBA00023136"/>
    </source>
</evidence>
<reference evidence="10" key="1">
    <citation type="submission" date="2022-11" db="UniProtKB">
        <authorList>
            <consortium name="EnsemblMetazoa"/>
        </authorList>
    </citation>
    <scope>IDENTIFICATION</scope>
</reference>
<dbReference type="InterPro" id="IPR027417">
    <property type="entry name" value="P-loop_NTPase"/>
</dbReference>
<dbReference type="OMA" id="CENASTY"/>
<evidence type="ECO:0000256" key="5">
    <source>
        <dbReference type="ARBA" id="ARBA00022968"/>
    </source>
</evidence>
<evidence type="ECO:0000313" key="11">
    <source>
        <dbReference type="Proteomes" id="UP000887568"/>
    </source>
</evidence>
<dbReference type="RefSeq" id="XP_038050881.1">
    <property type="nucleotide sequence ID" value="XM_038194953.1"/>
</dbReference>
<accession>A0A913ZIJ9</accession>
<dbReference type="InterPro" id="IPR009729">
    <property type="entry name" value="Gal-3-0_sulfotransfrase"/>
</dbReference>
<dbReference type="Proteomes" id="UP000887568">
    <property type="component" value="Unplaced"/>
</dbReference>
<dbReference type="SUPFAM" id="SSF52540">
    <property type="entry name" value="P-loop containing nucleoside triphosphate hydrolases"/>
    <property type="match status" value="1"/>
</dbReference>
<keyword evidence="3" id="KW-0808">Transferase</keyword>
<keyword evidence="8" id="KW-0472">Membrane</keyword>
<dbReference type="OrthoDB" id="514299at2759"/>
<comment type="subcellular location">
    <subcellularLocation>
        <location evidence="1">Golgi apparatus membrane</location>
        <topology evidence="1">Single-pass type II membrane protein</topology>
    </subcellularLocation>
</comment>
<dbReference type="GO" id="GO:0000139">
    <property type="term" value="C:Golgi membrane"/>
    <property type="evidence" value="ECO:0007669"/>
    <property type="project" value="UniProtKB-SubCell"/>
</dbReference>
<dbReference type="GO" id="GO:0001733">
    <property type="term" value="F:galactosylceramide sulfotransferase activity"/>
    <property type="evidence" value="ECO:0007669"/>
    <property type="project" value="InterPro"/>
</dbReference>
<keyword evidence="5" id="KW-0735">Signal-anchor</keyword>
<keyword evidence="9" id="KW-0325">Glycoprotein</keyword>